<dbReference type="Proteomes" id="UP001524586">
    <property type="component" value="Unassembled WGS sequence"/>
</dbReference>
<dbReference type="InterPro" id="IPR012373">
    <property type="entry name" value="Ferrdict_sens_TM"/>
</dbReference>
<evidence type="ECO:0000259" key="4">
    <source>
        <dbReference type="Pfam" id="PF16344"/>
    </source>
</evidence>
<evidence type="ECO:0000259" key="3">
    <source>
        <dbReference type="Pfam" id="PF16220"/>
    </source>
</evidence>
<reference evidence="5 6" key="1">
    <citation type="submission" date="2022-07" db="EMBL/GenBank/DDBJ databases">
        <title>Methylomonas rivi sp. nov., Methylomonas rosea sp. nov., Methylomonas aureus sp. nov. and Methylomonas subterranea sp. nov., four novel methanotrophs isolated from a freshwater creek and the deep terrestrial subsurface.</title>
        <authorList>
            <person name="Abin C."/>
            <person name="Sankaranarayanan K."/>
            <person name="Garner C."/>
            <person name="Sindelar R."/>
            <person name="Kotary K."/>
            <person name="Garner R."/>
            <person name="Barclay S."/>
            <person name="Lawson P."/>
            <person name="Krumholz L."/>
        </authorList>
    </citation>
    <scope>NUCLEOTIDE SEQUENCE [LARGE SCALE GENOMIC DNA]</scope>
    <source>
        <strain evidence="5 6">WSC-6</strain>
    </source>
</reference>
<protein>
    <submittedName>
        <fullName evidence="5">FecR family protein</fullName>
    </submittedName>
</protein>
<feature type="transmembrane region" description="Helical" evidence="1">
    <location>
        <begin position="92"/>
        <end position="115"/>
    </location>
</feature>
<feature type="domain" description="FecR N-terminal" evidence="3">
    <location>
        <begin position="15"/>
        <end position="57"/>
    </location>
</feature>
<dbReference type="EMBL" id="JANIBK010000003">
    <property type="protein sequence ID" value="MCQ8127107.1"/>
    <property type="molecule type" value="Genomic_DNA"/>
</dbReference>
<dbReference type="Pfam" id="PF04773">
    <property type="entry name" value="FecR"/>
    <property type="match status" value="1"/>
</dbReference>
<dbReference type="PANTHER" id="PTHR30273">
    <property type="entry name" value="PERIPLASMIC SIGNAL SENSOR AND SIGMA FACTOR ACTIVATOR FECR-RELATED"/>
    <property type="match status" value="1"/>
</dbReference>
<dbReference type="InterPro" id="IPR032623">
    <property type="entry name" value="FecR_N"/>
</dbReference>
<keyword evidence="6" id="KW-1185">Reference proteome</keyword>
<dbReference type="Gene3D" id="2.60.120.1440">
    <property type="match status" value="1"/>
</dbReference>
<keyword evidence="1" id="KW-0472">Membrane</keyword>
<comment type="caution">
    <text evidence="5">The sequence shown here is derived from an EMBL/GenBank/DDBJ whole genome shotgun (WGS) entry which is preliminary data.</text>
</comment>
<sequence>MKPDPDKQASAAVKREATDWWARLDSGELDSRQYQAFQRWLNADPLHTLAFDEVTQLWGELDAIKPLLGMPAATRQSAGKPRRPRSVALPRFPAWPVAVAVCCLLFWLSPLGLLFRADWHTGVGEIRRIQLSDGSTVTLNSDSALSVSMEADARHLRLLKGEALFQVSPDKNRPFRVHAGAGSVTALGTAFNIRLRDKGTEVTVTEHSVAVNLDRGAQTARLEEGQSLTFDARDGMGTTQIADTRALTAWQRGTLVFQDKPLGEVVAELNRYHHGYMFIGDDTIAQRRVNGVFHTNDPLAALDALQTSLQIKTTRIGDYLILLHR</sequence>
<proteinExistence type="predicted"/>
<keyword evidence="1" id="KW-0812">Transmembrane</keyword>
<keyword evidence="1" id="KW-1133">Transmembrane helix</keyword>
<feature type="domain" description="Protein FecR C-terminal" evidence="4">
    <location>
        <begin position="255"/>
        <end position="319"/>
    </location>
</feature>
<dbReference type="Pfam" id="PF16344">
    <property type="entry name" value="FecR_C"/>
    <property type="match status" value="1"/>
</dbReference>
<feature type="domain" description="FecR protein" evidence="2">
    <location>
        <begin position="118"/>
        <end position="209"/>
    </location>
</feature>
<accession>A0ABT1TZW8</accession>
<evidence type="ECO:0000259" key="2">
    <source>
        <dbReference type="Pfam" id="PF04773"/>
    </source>
</evidence>
<name>A0ABT1TZW8_9GAMM</name>
<dbReference type="PANTHER" id="PTHR30273:SF2">
    <property type="entry name" value="PROTEIN FECR"/>
    <property type="match status" value="1"/>
</dbReference>
<evidence type="ECO:0000256" key="1">
    <source>
        <dbReference type="SAM" id="Phobius"/>
    </source>
</evidence>
<evidence type="ECO:0000313" key="6">
    <source>
        <dbReference type="Proteomes" id="UP001524586"/>
    </source>
</evidence>
<dbReference type="InterPro" id="IPR006860">
    <property type="entry name" value="FecR"/>
</dbReference>
<dbReference type="Pfam" id="PF16220">
    <property type="entry name" value="DUF4880"/>
    <property type="match status" value="1"/>
</dbReference>
<gene>
    <name evidence="5" type="ORF">NP596_01455</name>
</gene>
<dbReference type="PIRSF" id="PIRSF018266">
    <property type="entry name" value="FecR"/>
    <property type="match status" value="1"/>
</dbReference>
<dbReference type="RefSeq" id="WP_256613424.1">
    <property type="nucleotide sequence ID" value="NZ_JANIBK010000003.1"/>
</dbReference>
<dbReference type="InterPro" id="IPR032508">
    <property type="entry name" value="FecR_C"/>
</dbReference>
<dbReference type="Gene3D" id="3.55.50.30">
    <property type="match status" value="1"/>
</dbReference>
<organism evidence="5 6">
    <name type="scientific">Methylomonas rivi</name>
    <dbReference type="NCBI Taxonomy" id="2952226"/>
    <lineage>
        <taxon>Bacteria</taxon>
        <taxon>Pseudomonadati</taxon>
        <taxon>Pseudomonadota</taxon>
        <taxon>Gammaproteobacteria</taxon>
        <taxon>Methylococcales</taxon>
        <taxon>Methylococcaceae</taxon>
        <taxon>Methylomonas</taxon>
    </lineage>
</organism>
<evidence type="ECO:0000313" key="5">
    <source>
        <dbReference type="EMBL" id="MCQ8127107.1"/>
    </source>
</evidence>